<dbReference type="GO" id="GO:0016020">
    <property type="term" value="C:membrane"/>
    <property type="evidence" value="ECO:0007669"/>
    <property type="project" value="TreeGrafter"/>
</dbReference>
<evidence type="ECO:0008006" key="4">
    <source>
        <dbReference type="Google" id="ProtNLM"/>
    </source>
</evidence>
<keyword evidence="1" id="KW-0472">Membrane</keyword>
<dbReference type="AlphaFoldDB" id="A0A7M5WWW9"/>
<dbReference type="GeneID" id="136820108"/>
<dbReference type="InterPro" id="IPR049352">
    <property type="entry name" value="Rost"/>
</dbReference>
<evidence type="ECO:0000313" key="3">
    <source>
        <dbReference type="Proteomes" id="UP000594262"/>
    </source>
</evidence>
<dbReference type="PANTHER" id="PTHR12242:SF1">
    <property type="entry name" value="MYND-TYPE DOMAIN-CONTAINING PROTEIN"/>
    <property type="match status" value="1"/>
</dbReference>
<feature type="transmembrane region" description="Helical" evidence="1">
    <location>
        <begin position="247"/>
        <end position="266"/>
    </location>
</feature>
<protein>
    <recommendedName>
        <fullName evidence="4">Protein rolling stone</fullName>
    </recommendedName>
</protein>
<dbReference type="Pfam" id="PF21534">
    <property type="entry name" value="Rost"/>
    <property type="match status" value="1"/>
</dbReference>
<name>A0A7M5WWW9_9CNID</name>
<accession>A0A7M5WWW9</accession>
<dbReference type="PANTHER" id="PTHR12242">
    <property type="entry name" value="OS02G0130600 PROTEIN-RELATED"/>
    <property type="match status" value="1"/>
</dbReference>
<evidence type="ECO:0000256" key="1">
    <source>
        <dbReference type="SAM" id="Phobius"/>
    </source>
</evidence>
<organism evidence="2 3">
    <name type="scientific">Clytia hemisphaerica</name>
    <dbReference type="NCBI Taxonomy" id="252671"/>
    <lineage>
        <taxon>Eukaryota</taxon>
        <taxon>Metazoa</taxon>
        <taxon>Cnidaria</taxon>
        <taxon>Hydrozoa</taxon>
        <taxon>Hydroidolina</taxon>
        <taxon>Leptothecata</taxon>
        <taxon>Obeliida</taxon>
        <taxon>Clytiidae</taxon>
        <taxon>Clytia</taxon>
    </lineage>
</organism>
<reference evidence="2" key="1">
    <citation type="submission" date="2021-01" db="UniProtKB">
        <authorList>
            <consortium name="EnsemblMetazoa"/>
        </authorList>
    </citation>
    <scope>IDENTIFICATION</scope>
</reference>
<keyword evidence="1" id="KW-0812">Transmembrane</keyword>
<feature type="transmembrane region" description="Helical" evidence="1">
    <location>
        <begin position="66"/>
        <end position="87"/>
    </location>
</feature>
<feature type="transmembrane region" description="Helical" evidence="1">
    <location>
        <begin position="32"/>
        <end position="54"/>
    </location>
</feature>
<sequence>MPAFKKEFKCSNFGLSYHCVGDFYRPQCIPQIALLVIRVIIALYTTASMLADMVDFFETKSNGGRWFVFFTSWNYLTCVFYFILVTIGTISYYSKKRQGCDPDVPMSSMNPNQYASTTDMLESGSPDLSTESEEHLGNRLSCYEKIIWLFFNISIAVCTLVVASYWIVLFDGSQDLDFFNIDRHGIILAMVLIDFSLHRIPYRVLHFVYPMIFFILYFIFHVIYSFASEDVIYSPINWQDNPTKAGILFLVIIVLSGVFHFVFYWIDYGKKLLGEKCCQTNTMA</sequence>
<feature type="transmembrane region" description="Helical" evidence="1">
    <location>
        <begin position="146"/>
        <end position="169"/>
    </location>
</feature>
<dbReference type="Proteomes" id="UP000594262">
    <property type="component" value="Unplaced"/>
</dbReference>
<keyword evidence="3" id="KW-1185">Reference proteome</keyword>
<evidence type="ECO:0000313" key="2">
    <source>
        <dbReference type="EnsemblMetazoa" id="CLYHEMP013936.1"/>
    </source>
</evidence>
<proteinExistence type="predicted"/>
<feature type="transmembrane region" description="Helical" evidence="1">
    <location>
        <begin position="207"/>
        <end position="227"/>
    </location>
</feature>
<keyword evidence="1" id="KW-1133">Transmembrane helix</keyword>
<dbReference type="EnsemblMetazoa" id="CLYHEMT013936.1">
    <property type="protein sequence ID" value="CLYHEMP013936.1"/>
    <property type="gene ID" value="CLYHEMG013936"/>
</dbReference>
<dbReference type="RefSeq" id="XP_066932447.1">
    <property type="nucleotide sequence ID" value="XM_067076346.1"/>
</dbReference>
<dbReference type="OrthoDB" id="419711at2759"/>